<name>A0AA37THF5_9HYPH</name>
<evidence type="ECO:0000313" key="2">
    <source>
        <dbReference type="Proteomes" id="UP001157440"/>
    </source>
</evidence>
<evidence type="ECO:0000313" key="1">
    <source>
        <dbReference type="EMBL" id="GLS72157.1"/>
    </source>
</evidence>
<gene>
    <name evidence="1" type="ORF">GCM10007890_41700</name>
</gene>
<accession>A0AA37THF5</accession>
<reference evidence="2" key="1">
    <citation type="journal article" date="2019" name="Int. J. Syst. Evol. Microbiol.">
        <title>The Global Catalogue of Microorganisms (GCM) 10K type strain sequencing project: providing services to taxonomists for standard genome sequencing and annotation.</title>
        <authorList>
            <consortium name="The Broad Institute Genomics Platform"/>
            <consortium name="The Broad Institute Genome Sequencing Center for Infectious Disease"/>
            <person name="Wu L."/>
            <person name="Ma J."/>
        </authorList>
    </citation>
    <scope>NUCLEOTIDE SEQUENCE [LARGE SCALE GENOMIC DNA]</scope>
    <source>
        <strain evidence="2">NBRC 103632</strain>
    </source>
</reference>
<comment type="caution">
    <text evidence="1">The sequence shown here is derived from an EMBL/GenBank/DDBJ whole genome shotgun (WGS) entry which is preliminary data.</text>
</comment>
<dbReference type="RefSeq" id="WP_238198705.1">
    <property type="nucleotide sequence ID" value="NZ_BPQZ01000026.1"/>
</dbReference>
<organism evidence="1 2">
    <name type="scientific">Methylobacterium tardum</name>
    <dbReference type="NCBI Taxonomy" id="374432"/>
    <lineage>
        <taxon>Bacteria</taxon>
        <taxon>Pseudomonadati</taxon>
        <taxon>Pseudomonadota</taxon>
        <taxon>Alphaproteobacteria</taxon>
        <taxon>Hyphomicrobiales</taxon>
        <taxon>Methylobacteriaceae</taxon>
        <taxon>Methylobacterium</taxon>
    </lineage>
</organism>
<keyword evidence="2" id="KW-1185">Reference proteome</keyword>
<dbReference type="EMBL" id="BSPL01000020">
    <property type="protein sequence ID" value="GLS72157.1"/>
    <property type="molecule type" value="Genomic_DNA"/>
</dbReference>
<dbReference type="AlphaFoldDB" id="A0AA37THF5"/>
<evidence type="ECO:0008006" key="3">
    <source>
        <dbReference type="Google" id="ProtNLM"/>
    </source>
</evidence>
<proteinExistence type="predicted"/>
<dbReference type="Proteomes" id="UP001157440">
    <property type="component" value="Unassembled WGS sequence"/>
</dbReference>
<protein>
    <recommendedName>
        <fullName evidence="3">PilZ domain-containing protein</fullName>
    </recommendedName>
</protein>
<sequence length="83" mass="9088">MSENRKSKAIRAGLKTGQIYFGDPKERCGCLIWNLNKGGALIEVASDGPIPRKLRLISAALEVDKLCHVVSHDGRKISLKFAP</sequence>